<dbReference type="OrthoDB" id="4062651at2759"/>
<evidence type="ECO:0000259" key="13">
    <source>
        <dbReference type="Pfam" id="PF08263"/>
    </source>
</evidence>
<dbReference type="GO" id="GO:0016301">
    <property type="term" value="F:kinase activity"/>
    <property type="evidence" value="ECO:0007669"/>
    <property type="project" value="UniProtKB-KW"/>
</dbReference>
<dbReference type="InterPro" id="IPR001611">
    <property type="entry name" value="Leu-rich_rpt"/>
</dbReference>
<evidence type="ECO:0000313" key="14">
    <source>
        <dbReference type="EMBL" id="CAA0820830.1"/>
    </source>
</evidence>
<evidence type="ECO:0000256" key="12">
    <source>
        <dbReference type="SAM" id="SignalP"/>
    </source>
</evidence>
<keyword evidence="15" id="KW-1185">Reference proteome</keyword>
<keyword evidence="10" id="KW-0675">Receptor</keyword>
<keyword evidence="2" id="KW-0433">Leucine-rich repeat</keyword>
<dbReference type="InterPro" id="IPR053211">
    <property type="entry name" value="DNA_repair-toleration"/>
</dbReference>
<sequence length="195" mass="21245">MKSGVSVLQFLAALATALFSRCSTALSPDGFALLELKVSLNDTGNFLTNWNESDDFPCKWTGIACSRHDKRVITINLPFKHLRGTIPPTISKLDKLQRLSLRQNELNGIIPGEISQCSELRALYLQANNLEGGIPSTIGNLTHLRKLDLSSNSLKGVIPSSLVRLTNLTYLNLSSNFLTGEIPSIGALARFGFTS</sequence>
<dbReference type="FunFam" id="3.80.10.10:FF:000101">
    <property type="entry name" value="LRR receptor-like serine/threonine-protein kinase ERECTA"/>
    <property type="match status" value="1"/>
</dbReference>
<name>A0A9N7N2H3_STRHE</name>
<proteinExistence type="predicted"/>
<dbReference type="Pfam" id="PF13855">
    <property type="entry name" value="LRR_8"/>
    <property type="match status" value="2"/>
</dbReference>
<keyword evidence="3" id="KW-0812">Transmembrane</keyword>
<dbReference type="PANTHER" id="PTHR48060:SF21">
    <property type="entry name" value="L DOMAIN-LIKE PROTEIN"/>
    <property type="match status" value="1"/>
</dbReference>
<keyword evidence="9" id="KW-0472">Membrane</keyword>
<keyword evidence="11" id="KW-0325">Glycoprotein</keyword>
<dbReference type="AlphaFoldDB" id="A0A9N7N2H3"/>
<evidence type="ECO:0000256" key="11">
    <source>
        <dbReference type="ARBA" id="ARBA00023180"/>
    </source>
</evidence>
<feature type="chain" id="PRO_5040271310" evidence="12">
    <location>
        <begin position="26"/>
        <end position="195"/>
    </location>
</feature>
<gene>
    <name evidence="14" type="ORF">SHERM_18832</name>
</gene>
<keyword evidence="6" id="KW-0547">Nucleotide-binding</keyword>
<dbReference type="PANTHER" id="PTHR48060">
    <property type="entry name" value="DNA DAMAGE-REPAIR/TOLERATION PROTEIN DRT100"/>
    <property type="match status" value="1"/>
</dbReference>
<keyword evidence="5" id="KW-0677">Repeat</keyword>
<evidence type="ECO:0000256" key="9">
    <source>
        <dbReference type="ARBA" id="ARBA00023136"/>
    </source>
</evidence>
<protein>
    <submittedName>
        <fullName evidence="14">Leucine-rich repeat protein kinase family protein</fullName>
    </submittedName>
</protein>
<feature type="signal peptide" evidence="12">
    <location>
        <begin position="1"/>
        <end position="25"/>
    </location>
</feature>
<dbReference type="InterPro" id="IPR013210">
    <property type="entry name" value="LRR_N_plant-typ"/>
</dbReference>
<comment type="caution">
    <text evidence="14">The sequence shown here is derived from an EMBL/GenBank/DDBJ whole genome shotgun (WGS) entry which is preliminary data.</text>
</comment>
<dbReference type="PROSITE" id="PS51450">
    <property type="entry name" value="LRR"/>
    <property type="match status" value="1"/>
</dbReference>
<feature type="domain" description="Leucine-rich repeat-containing N-terminal plant-type" evidence="13">
    <location>
        <begin position="27"/>
        <end position="66"/>
    </location>
</feature>
<dbReference type="SUPFAM" id="SSF52058">
    <property type="entry name" value="L domain-like"/>
    <property type="match status" value="1"/>
</dbReference>
<evidence type="ECO:0000256" key="5">
    <source>
        <dbReference type="ARBA" id="ARBA00022737"/>
    </source>
</evidence>
<evidence type="ECO:0000256" key="1">
    <source>
        <dbReference type="ARBA" id="ARBA00004479"/>
    </source>
</evidence>
<dbReference type="Proteomes" id="UP001153555">
    <property type="component" value="Unassembled WGS sequence"/>
</dbReference>
<dbReference type="GO" id="GO:0016020">
    <property type="term" value="C:membrane"/>
    <property type="evidence" value="ECO:0007669"/>
    <property type="project" value="UniProtKB-SubCell"/>
</dbReference>
<evidence type="ECO:0000256" key="8">
    <source>
        <dbReference type="ARBA" id="ARBA00022989"/>
    </source>
</evidence>
<dbReference type="Gene3D" id="3.80.10.10">
    <property type="entry name" value="Ribonuclease Inhibitor"/>
    <property type="match status" value="1"/>
</dbReference>
<evidence type="ECO:0000256" key="2">
    <source>
        <dbReference type="ARBA" id="ARBA00022614"/>
    </source>
</evidence>
<keyword evidence="14" id="KW-0418">Kinase</keyword>
<evidence type="ECO:0000256" key="10">
    <source>
        <dbReference type="ARBA" id="ARBA00023170"/>
    </source>
</evidence>
<keyword evidence="14" id="KW-0808">Transferase</keyword>
<evidence type="ECO:0000256" key="6">
    <source>
        <dbReference type="ARBA" id="ARBA00022741"/>
    </source>
</evidence>
<evidence type="ECO:0000256" key="7">
    <source>
        <dbReference type="ARBA" id="ARBA00022840"/>
    </source>
</evidence>
<organism evidence="14 15">
    <name type="scientific">Striga hermonthica</name>
    <name type="common">Purple witchweed</name>
    <name type="synonym">Buchnera hermonthica</name>
    <dbReference type="NCBI Taxonomy" id="68872"/>
    <lineage>
        <taxon>Eukaryota</taxon>
        <taxon>Viridiplantae</taxon>
        <taxon>Streptophyta</taxon>
        <taxon>Embryophyta</taxon>
        <taxon>Tracheophyta</taxon>
        <taxon>Spermatophyta</taxon>
        <taxon>Magnoliopsida</taxon>
        <taxon>eudicotyledons</taxon>
        <taxon>Gunneridae</taxon>
        <taxon>Pentapetalae</taxon>
        <taxon>asterids</taxon>
        <taxon>lamiids</taxon>
        <taxon>Lamiales</taxon>
        <taxon>Orobanchaceae</taxon>
        <taxon>Buchnereae</taxon>
        <taxon>Striga</taxon>
    </lineage>
</organism>
<keyword evidence="4 12" id="KW-0732">Signal</keyword>
<keyword evidence="8" id="KW-1133">Transmembrane helix</keyword>
<dbReference type="GO" id="GO:0005524">
    <property type="term" value="F:ATP binding"/>
    <property type="evidence" value="ECO:0007669"/>
    <property type="project" value="UniProtKB-KW"/>
</dbReference>
<dbReference type="InterPro" id="IPR032675">
    <property type="entry name" value="LRR_dom_sf"/>
</dbReference>
<accession>A0A9N7N2H3</accession>
<evidence type="ECO:0000256" key="3">
    <source>
        <dbReference type="ARBA" id="ARBA00022692"/>
    </source>
</evidence>
<evidence type="ECO:0000256" key="4">
    <source>
        <dbReference type="ARBA" id="ARBA00022729"/>
    </source>
</evidence>
<comment type="subcellular location">
    <subcellularLocation>
        <location evidence="1">Membrane</location>
        <topology evidence="1">Single-pass type I membrane protein</topology>
    </subcellularLocation>
</comment>
<dbReference type="EMBL" id="CACSLK010020742">
    <property type="protein sequence ID" value="CAA0820830.1"/>
    <property type="molecule type" value="Genomic_DNA"/>
</dbReference>
<dbReference type="Pfam" id="PF08263">
    <property type="entry name" value="LRRNT_2"/>
    <property type="match status" value="1"/>
</dbReference>
<keyword evidence="7" id="KW-0067">ATP-binding</keyword>
<reference evidence="14" key="1">
    <citation type="submission" date="2019-12" db="EMBL/GenBank/DDBJ databases">
        <authorList>
            <person name="Scholes J."/>
        </authorList>
    </citation>
    <scope>NUCLEOTIDE SEQUENCE</scope>
</reference>
<dbReference type="PRINTS" id="PR00019">
    <property type="entry name" value="LEURICHRPT"/>
</dbReference>
<evidence type="ECO:0000313" key="15">
    <source>
        <dbReference type="Proteomes" id="UP001153555"/>
    </source>
</evidence>